<evidence type="ECO:0000313" key="7">
    <source>
        <dbReference type="Proteomes" id="UP000609346"/>
    </source>
</evidence>
<evidence type="ECO:0000256" key="2">
    <source>
        <dbReference type="ARBA" id="ARBA00022679"/>
    </source>
</evidence>
<gene>
    <name evidence="6" type="ORF">H8B09_10235</name>
</gene>
<keyword evidence="7" id="KW-1185">Reference proteome</keyword>
<protein>
    <recommendedName>
        <fullName evidence="1">[acyl-carrier-protein] S-malonyltransferase</fullName>
        <ecNumber evidence="1">2.3.1.39</ecNumber>
    </recommendedName>
</protein>
<dbReference type="EMBL" id="JACXZA010000002">
    <property type="protein sequence ID" value="MBD3919133.1"/>
    <property type="molecule type" value="Genomic_DNA"/>
</dbReference>
<evidence type="ECO:0000259" key="5">
    <source>
        <dbReference type="SMART" id="SM00827"/>
    </source>
</evidence>
<keyword evidence="3" id="KW-0012">Acyltransferase</keyword>
<dbReference type="Pfam" id="PF00698">
    <property type="entry name" value="Acyl_transf_1"/>
    <property type="match status" value="1"/>
</dbReference>
<organism evidence="6 7">
    <name type="scientific">Paenibacillus terricola</name>
    <dbReference type="NCBI Taxonomy" id="2763503"/>
    <lineage>
        <taxon>Bacteria</taxon>
        <taxon>Bacillati</taxon>
        <taxon>Bacillota</taxon>
        <taxon>Bacilli</taxon>
        <taxon>Bacillales</taxon>
        <taxon>Paenibacillaceae</taxon>
        <taxon>Paenibacillus</taxon>
    </lineage>
</organism>
<dbReference type="PANTHER" id="PTHR42681">
    <property type="entry name" value="MALONYL-COA-ACYL CARRIER PROTEIN TRANSACYLASE, MITOCHONDRIAL"/>
    <property type="match status" value="1"/>
</dbReference>
<dbReference type="SMART" id="SM00827">
    <property type="entry name" value="PKS_AT"/>
    <property type="match status" value="1"/>
</dbReference>
<evidence type="ECO:0000313" key="6">
    <source>
        <dbReference type="EMBL" id="MBD3919133.1"/>
    </source>
</evidence>
<dbReference type="Gene3D" id="3.30.70.250">
    <property type="entry name" value="Malonyl-CoA ACP transacylase, ACP-binding"/>
    <property type="match status" value="1"/>
</dbReference>
<dbReference type="InterPro" id="IPR014043">
    <property type="entry name" value="Acyl_transferase_dom"/>
</dbReference>
<dbReference type="SUPFAM" id="SSF52151">
    <property type="entry name" value="FabD/lysophospholipase-like"/>
    <property type="match status" value="1"/>
</dbReference>
<evidence type="ECO:0000256" key="4">
    <source>
        <dbReference type="ARBA" id="ARBA00048462"/>
    </source>
</evidence>
<evidence type="ECO:0000256" key="3">
    <source>
        <dbReference type="ARBA" id="ARBA00023315"/>
    </source>
</evidence>
<sequence>MTYKVGLLFPGTGTQYGGMFKGFYDRYPVVRTTLEEAEDVLGLSLAALFLEDDQMEGEGIAAVQASIFACSIAAYRVFKQETGIEPAYMAGHSLGELSALTCAGAFRYQDALQAVWRRGQWMEEAVPEGGGLIAAVKHLSPEIIKELCDEAETDGDISDIACYNAPNQIVIAGHGRAVERTASKLEALGGQVILLKAKVPFHTSLMAPAAQKLQMEFRQYKIYPMCCPVISNVTALPHETDPSSIIQNVALQLTQPVQWQKTIRYLQQEGVSYAVELGPNTVLKKLNRRNARNIRTYSLDDKDDFSAILAMKKLQPSFLDKCLTLAVSTRNLNPDKDTYQKEVVESYHNILQICLEAERSGQAPTHDEMSEALSWLRRIVTFKRADTDRLEHLAGELERKM</sequence>
<keyword evidence="2" id="KW-0808">Transferase</keyword>
<comment type="caution">
    <text evidence="6">The sequence shown here is derived from an EMBL/GenBank/DDBJ whole genome shotgun (WGS) entry which is preliminary data.</text>
</comment>
<dbReference type="PANTHER" id="PTHR42681:SF1">
    <property type="entry name" value="MALONYL-COA-ACYL CARRIER PROTEIN TRANSACYLASE, MITOCHONDRIAL"/>
    <property type="match status" value="1"/>
</dbReference>
<name>A0ABR8MT20_9BACL</name>
<accession>A0ABR8MT20</accession>
<reference evidence="6 7" key="1">
    <citation type="submission" date="2020-09" db="EMBL/GenBank/DDBJ databases">
        <title>Paenibacillus sp. strain PR3 16S rRNA gene Genome sequencing and assembly.</title>
        <authorList>
            <person name="Kim J."/>
        </authorList>
    </citation>
    <scope>NUCLEOTIDE SEQUENCE [LARGE SCALE GENOMIC DNA]</scope>
    <source>
        <strain evidence="6 7">PR3</strain>
    </source>
</reference>
<dbReference type="SUPFAM" id="SSF55048">
    <property type="entry name" value="Probable ACP-binding domain of malonyl-CoA ACP transacylase"/>
    <property type="match status" value="1"/>
</dbReference>
<evidence type="ECO:0000256" key="1">
    <source>
        <dbReference type="ARBA" id="ARBA00013258"/>
    </source>
</evidence>
<dbReference type="RefSeq" id="WP_191203402.1">
    <property type="nucleotide sequence ID" value="NZ_JACXZA010000002.1"/>
</dbReference>
<proteinExistence type="predicted"/>
<dbReference type="InterPro" id="IPR050858">
    <property type="entry name" value="Mal-CoA-ACP_Trans/PKS_FabD"/>
</dbReference>
<feature type="domain" description="Malonyl-CoA:ACP transacylase (MAT)" evidence="5">
    <location>
        <begin position="8"/>
        <end position="332"/>
    </location>
</feature>
<dbReference type="Proteomes" id="UP000609346">
    <property type="component" value="Unassembled WGS sequence"/>
</dbReference>
<dbReference type="InterPro" id="IPR016036">
    <property type="entry name" value="Malonyl_transacylase_ACP-bd"/>
</dbReference>
<comment type="catalytic activity">
    <reaction evidence="4">
        <text>holo-[ACP] + malonyl-CoA = malonyl-[ACP] + CoA</text>
        <dbReference type="Rhea" id="RHEA:41792"/>
        <dbReference type="Rhea" id="RHEA-COMP:9623"/>
        <dbReference type="Rhea" id="RHEA-COMP:9685"/>
        <dbReference type="ChEBI" id="CHEBI:57287"/>
        <dbReference type="ChEBI" id="CHEBI:57384"/>
        <dbReference type="ChEBI" id="CHEBI:64479"/>
        <dbReference type="ChEBI" id="CHEBI:78449"/>
        <dbReference type="EC" id="2.3.1.39"/>
    </reaction>
</comment>
<dbReference type="Gene3D" id="3.40.366.10">
    <property type="entry name" value="Malonyl-Coenzyme A Acyl Carrier Protein, domain 2"/>
    <property type="match status" value="1"/>
</dbReference>
<dbReference type="InterPro" id="IPR001227">
    <property type="entry name" value="Ac_transferase_dom_sf"/>
</dbReference>
<dbReference type="EC" id="2.3.1.39" evidence="1"/>
<dbReference type="InterPro" id="IPR016035">
    <property type="entry name" value="Acyl_Trfase/lysoPLipase"/>
</dbReference>